<dbReference type="InterPro" id="IPR009062">
    <property type="entry name" value="Smac/DIABLO-like_sf"/>
</dbReference>
<dbReference type="AlphaFoldDB" id="A0A8I6S267"/>
<protein>
    <recommendedName>
        <fullName evidence="5">Direct IAP-binding protein with low pI</fullName>
    </recommendedName>
</protein>
<dbReference type="EnsemblMetazoa" id="XM_014400283.1">
    <property type="protein sequence ID" value="XP_014255769.1"/>
    <property type="gene ID" value="LOC106670184"/>
</dbReference>
<dbReference type="KEGG" id="clec:106670184"/>
<dbReference type="PANTHER" id="PTHR32247">
    <property type="entry name" value="DIABLO HOMOLOG, MITOCHONDRIAL"/>
    <property type="match status" value="1"/>
</dbReference>
<comment type="subcellular location">
    <subcellularLocation>
        <location evidence="1">Mitochondrion</location>
    </subcellularLocation>
</comment>
<keyword evidence="4" id="KW-0496">Mitochondrion</keyword>
<evidence type="ECO:0000256" key="5">
    <source>
        <dbReference type="ARBA" id="ARBA00033049"/>
    </source>
</evidence>
<dbReference type="GO" id="GO:0008631">
    <property type="term" value="P:intrinsic apoptotic signaling pathway in response to oxidative stress"/>
    <property type="evidence" value="ECO:0007669"/>
    <property type="project" value="TreeGrafter"/>
</dbReference>
<evidence type="ECO:0000256" key="7">
    <source>
        <dbReference type="SAM" id="Coils"/>
    </source>
</evidence>
<evidence type="ECO:0000313" key="8">
    <source>
        <dbReference type="EnsemblMetazoa" id="XP_014255769.1"/>
    </source>
</evidence>
<evidence type="ECO:0000256" key="1">
    <source>
        <dbReference type="ARBA" id="ARBA00004173"/>
    </source>
</evidence>
<keyword evidence="2" id="KW-0053">Apoptosis</keyword>
<dbReference type="GeneID" id="106670184"/>
<dbReference type="GO" id="GO:0051402">
    <property type="term" value="P:neuron apoptotic process"/>
    <property type="evidence" value="ECO:0007669"/>
    <property type="project" value="TreeGrafter"/>
</dbReference>
<evidence type="ECO:0000256" key="6">
    <source>
        <dbReference type="ARBA" id="ARBA00046319"/>
    </source>
</evidence>
<proteinExistence type="inferred from homology"/>
<name>A0A8I6S267_CIMLE</name>
<keyword evidence="3" id="KW-0809">Transit peptide</keyword>
<organism evidence="8 9">
    <name type="scientific">Cimex lectularius</name>
    <name type="common">Bed bug</name>
    <name type="synonym">Acanthia lectularia</name>
    <dbReference type="NCBI Taxonomy" id="79782"/>
    <lineage>
        <taxon>Eukaryota</taxon>
        <taxon>Metazoa</taxon>
        <taxon>Ecdysozoa</taxon>
        <taxon>Arthropoda</taxon>
        <taxon>Hexapoda</taxon>
        <taxon>Insecta</taxon>
        <taxon>Pterygota</taxon>
        <taxon>Neoptera</taxon>
        <taxon>Paraneoptera</taxon>
        <taxon>Hemiptera</taxon>
        <taxon>Heteroptera</taxon>
        <taxon>Panheteroptera</taxon>
        <taxon>Cimicomorpha</taxon>
        <taxon>Cimicidae</taxon>
        <taxon>Cimex</taxon>
    </lineage>
</organism>
<dbReference type="OrthoDB" id="6153032at2759"/>
<dbReference type="Proteomes" id="UP000494040">
    <property type="component" value="Unassembled WGS sequence"/>
</dbReference>
<evidence type="ECO:0000256" key="3">
    <source>
        <dbReference type="ARBA" id="ARBA00022946"/>
    </source>
</evidence>
<accession>A0A8I6S267</accession>
<sequence length="196" mass="22157">MFRNFHRVFKNGKLKKLTLPTSPLLAVSFFSNEKPKKLELTDPHELTHSFLLRQASSNVVNAASQLLTQTVVAVVDTAEKYKTSLNKLISLIEESQSPRNKYVDKELEDLIIAARAKVNTFKKELYELYSLIEYVEKVAESAAESSFLTGAELVSTSMGERMHSARLQVEQTKAEINSLEKVLLAVQKELILKENQ</sequence>
<dbReference type="SUPFAM" id="SSF46984">
    <property type="entry name" value="Smac/diablo"/>
    <property type="match status" value="1"/>
</dbReference>
<dbReference type="PANTHER" id="PTHR32247:SF3">
    <property type="entry name" value="DIABLO IAP-BINDING MITOCHONDRIAL PROTEIN"/>
    <property type="match status" value="1"/>
</dbReference>
<keyword evidence="7" id="KW-0175">Coiled coil</keyword>
<evidence type="ECO:0000256" key="2">
    <source>
        <dbReference type="ARBA" id="ARBA00022703"/>
    </source>
</evidence>
<feature type="coiled-coil region" evidence="7">
    <location>
        <begin position="162"/>
        <end position="196"/>
    </location>
</feature>
<dbReference type="Gene3D" id="1.20.58.70">
    <property type="match status" value="1"/>
</dbReference>
<comment type="similarity">
    <text evidence="6">Belongs to the Smac/DIABLO protein family.</text>
</comment>
<dbReference type="GO" id="GO:0005739">
    <property type="term" value="C:mitochondrion"/>
    <property type="evidence" value="ECO:0007669"/>
    <property type="project" value="UniProtKB-SubCell"/>
</dbReference>
<dbReference type="RefSeq" id="XP_014255769.1">
    <property type="nucleotide sequence ID" value="XM_014400283.1"/>
</dbReference>
<evidence type="ECO:0000313" key="9">
    <source>
        <dbReference type="Proteomes" id="UP000494040"/>
    </source>
</evidence>
<dbReference type="Pfam" id="PF09057">
    <property type="entry name" value="Smac_DIABLO"/>
    <property type="match status" value="1"/>
</dbReference>
<keyword evidence="9" id="KW-1185">Reference proteome</keyword>
<dbReference type="InterPro" id="IPR015142">
    <property type="entry name" value="Smac_DIABLO"/>
</dbReference>
<evidence type="ECO:0000256" key="4">
    <source>
        <dbReference type="ARBA" id="ARBA00023128"/>
    </source>
</evidence>
<reference evidence="8" key="1">
    <citation type="submission" date="2022-01" db="UniProtKB">
        <authorList>
            <consortium name="EnsemblMetazoa"/>
        </authorList>
    </citation>
    <scope>IDENTIFICATION</scope>
</reference>
<dbReference type="OMA" id="WRCCAFF"/>